<dbReference type="AlphaFoldDB" id="J9FWK3"/>
<proteinExistence type="predicted"/>
<comment type="caution">
    <text evidence="1">The sequence shown here is derived from an EMBL/GenBank/DDBJ whole genome shotgun (WGS) entry which is preliminary data.</text>
</comment>
<protein>
    <submittedName>
        <fullName evidence="1">Uncharacterized protein</fullName>
    </submittedName>
</protein>
<accession>J9FWK3</accession>
<name>J9FWK3_9ZZZZ</name>
<sequence>MASSMACSCTSSYSIPVSLDKSFTSISLANKSFSDSRSKVSNRLVVPTSAK</sequence>
<evidence type="ECO:0000313" key="1">
    <source>
        <dbReference type="EMBL" id="EJW93947.1"/>
    </source>
</evidence>
<dbReference type="EMBL" id="AMCI01006670">
    <property type="protein sequence ID" value="EJW93947.1"/>
    <property type="molecule type" value="Genomic_DNA"/>
</dbReference>
<gene>
    <name evidence="1" type="ORF">EVA_17945</name>
</gene>
<organism evidence="1">
    <name type="scientific">gut metagenome</name>
    <dbReference type="NCBI Taxonomy" id="749906"/>
    <lineage>
        <taxon>unclassified sequences</taxon>
        <taxon>metagenomes</taxon>
        <taxon>organismal metagenomes</taxon>
    </lineage>
</organism>
<reference evidence="1" key="1">
    <citation type="journal article" date="2012" name="PLoS ONE">
        <title>Gene sets for utilization of primary and secondary nutrition supplies in the distal gut of endangered iberian lynx.</title>
        <authorList>
            <person name="Alcaide M."/>
            <person name="Messina E."/>
            <person name="Richter M."/>
            <person name="Bargiela R."/>
            <person name="Peplies J."/>
            <person name="Huws S.A."/>
            <person name="Newbold C.J."/>
            <person name="Golyshin P.N."/>
            <person name="Simon M.A."/>
            <person name="Lopez G."/>
            <person name="Yakimov M.M."/>
            <person name="Ferrer M."/>
        </authorList>
    </citation>
    <scope>NUCLEOTIDE SEQUENCE</scope>
</reference>